<name>A0AAD9LFF5_9STRA</name>
<organism evidence="1 2">
    <name type="scientific">Phytophthora citrophthora</name>
    <dbReference type="NCBI Taxonomy" id="4793"/>
    <lineage>
        <taxon>Eukaryota</taxon>
        <taxon>Sar</taxon>
        <taxon>Stramenopiles</taxon>
        <taxon>Oomycota</taxon>
        <taxon>Peronosporomycetes</taxon>
        <taxon>Peronosporales</taxon>
        <taxon>Peronosporaceae</taxon>
        <taxon>Phytophthora</taxon>
    </lineage>
</organism>
<evidence type="ECO:0000313" key="1">
    <source>
        <dbReference type="EMBL" id="KAK1934610.1"/>
    </source>
</evidence>
<dbReference type="AlphaFoldDB" id="A0AAD9LFF5"/>
<protein>
    <submittedName>
        <fullName evidence="1">Uncharacterized protein</fullName>
    </submittedName>
</protein>
<gene>
    <name evidence="1" type="ORF">P3T76_011219</name>
</gene>
<evidence type="ECO:0000313" key="2">
    <source>
        <dbReference type="Proteomes" id="UP001259832"/>
    </source>
</evidence>
<dbReference type="Proteomes" id="UP001259832">
    <property type="component" value="Unassembled WGS sequence"/>
</dbReference>
<dbReference type="EMBL" id="JASMQC010000025">
    <property type="protein sequence ID" value="KAK1934610.1"/>
    <property type="molecule type" value="Genomic_DNA"/>
</dbReference>
<comment type="caution">
    <text evidence="1">The sequence shown here is derived from an EMBL/GenBank/DDBJ whole genome shotgun (WGS) entry which is preliminary data.</text>
</comment>
<reference evidence="1" key="1">
    <citation type="submission" date="2023-08" db="EMBL/GenBank/DDBJ databases">
        <title>Reference Genome Resource for the Citrus Pathogen Phytophthora citrophthora.</title>
        <authorList>
            <person name="Moller H."/>
            <person name="Coetzee B."/>
            <person name="Rose L.J."/>
            <person name="Van Niekerk J.M."/>
        </authorList>
    </citation>
    <scope>NUCLEOTIDE SEQUENCE</scope>
    <source>
        <strain evidence="1">STE-U-9442</strain>
    </source>
</reference>
<accession>A0AAD9LFF5</accession>
<sequence>MDDAAQIEHEDALEQDAFEREQVGTRVILRRPQTACQGHHADLFIRYVLYLVRLAPLTEEVEGGQPGEVDLTREQTSA</sequence>
<proteinExistence type="predicted"/>
<keyword evidence="2" id="KW-1185">Reference proteome</keyword>